<keyword evidence="2" id="KW-1185">Reference proteome</keyword>
<dbReference type="EMBL" id="ML208419">
    <property type="protein sequence ID" value="TFK65971.1"/>
    <property type="molecule type" value="Genomic_DNA"/>
</dbReference>
<reference evidence="1 2" key="1">
    <citation type="journal article" date="2019" name="Nat. Ecol. Evol.">
        <title>Megaphylogeny resolves global patterns of mushroom evolution.</title>
        <authorList>
            <person name="Varga T."/>
            <person name="Krizsan K."/>
            <person name="Foldi C."/>
            <person name="Dima B."/>
            <person name="Sanchez-Garcia M."/>
            <person name="Sanchez-Ramirez S."/>
            <person name="Szollosi G.J."/>
            <person name="Szarkandi J.G."/>
            <person name="Papp V."/>
            <person name="Albert L."/>
            <person name="Andreopoulos W."/>
            <person name="Angelini C."/>
            <person name="Antonin V."/>
            <person name="Barry K.W."/>
            <person name="Bougher N.L."/>
            <person name="Buchanan P."/>
            <person name="Buyck B."/>
            <person name="Bense V."/>
            <person name="Catcheside P."/>
            <person name="Chovatia M."/>
            <person name="Cooper J."/>
            <person name="Damon W."/>
            <person name="Desjardin D."/>
            <person name="Finy P."/>
            <person name="Geml J."/>
            <person name="Haridas S."/>
            <person name="Hughes K."/>
            <person name="Justo A."/>
            <person name="Karasinski D."/>
            <person name="Kautmanova I."/>
            <person name="Kiss B."/>
            <person name="Kocsube S."/>
            <person name="Kotiranta H."/>
            <person name="LaButti K.M."/>
            <person name="Lechner B.E."/>
            <person name="Liimatainen K."/>
            <person name="Lipzen A."/>
            <person name="Lukacs Z."/>
            <person name="Mihaltcheva S."/>
            <person name="Morgado L.N."/>
            <person name="Niskanen T."/>
            <person name="Noordeloos M.E."/>
            <person name="Ohm R.A."/>
            <person name="Ortiz-Santana B."/>
            <person name="Ovrebo C."/>
            <person name="Racz N."/>
            <person name="Riley R."/>
            <person name="Savchenko A."/>
            <person name="Shiryaev A."/>
            <person name="Soop K."/>
            <person name="Spirin V."/>
            <person name="Szebenyi C."/>
            <person name="Tomsovsky M."/>
            <person name="Tulloss R.E."/>
            <person name="Uehling J."/>
            <person name="Grigoriev I.V."/>
            <person name="Vagvolgyi C."/>
            <person name="Papp T."/>
            <person name="Martin F.M."/>
            <person name="Miettinen O."/>
            <person name="Hibbett D.S."/>
            <person name="Nagy L.G."/>
        </authorList>
    </citation>
    <scope>NUCLEOTIDE SEQUENCE [LARGE SCALE GENOMIC DNA]</scope>
    <source>
        <strain evidence="1 2">NL-1719</strain>
    </source>
</reference>
<gene>
    <name evidence="1" type="ORF">BDN72DRAFT_170539</name>
</gene>
<sequence>MFTSLVQTLVGIGSAWLFVYLTEYLWRTFHRREVLPTFHPRTSSSTTVALQKLELTIRTTACNGIYAHVVGMLGRKRRLHRSLQIFYEAGSVIGICGSSLVLLLLLFSCGQSILSLVRLPPNPSLKRPTLGKREIPQEQVIQPIIPGLTVPASDIPLIVIVVLFSQIVHELGHALAGALDQLPISEIGLSLTVIIPSAFVGSPVSSFDALPVKARRRIVSAGPFHNLVFWVCLLLLDQAAFVYPLLGYQDLSEIGLVVVSVNPSSSTGHIDNPVR</sequence>
<protein>
    <submittedName>
        <fullName evidence="1">Uncharacterized protein</fullName>
    </submittedName>
</protein>
<organism evidence="1 2">
    <name type="scientific">Pluteus cervinus</name>
    <dbReference type="NCBI Taxonomy" id="181527"/>
    <lineage>
        <taxon>Eukaryota</taxon>
        <taxon>Fungi</taxon>
        <taxon>Dikarya</taxon>
        <taxon>Basidiomycota</taxon>
        <taxon>Agaricomycotina</taxon>
        <taxon>Agaricomycetes</taxon>
        <taxon>Agaricomycetidae</taxon>
        <taxon>Agaricales</taxon>
        <taxon>Pluteineae</taxon>
        <taxon>Pluteaceae</taxon>
        <taxon>Pluteus</taxon>
    </lineage>
</organism>
<evidence type="ECO:0000313" key="1">
    <source>
        <dbReference type="EMBL" id="TFK65971.1"/>
    </source>
</evidence>
<evidence type="ECO:0000313" key="2">
    <source>
        <dbReference type="Proteomes" id="UP000308600"/>
    </source>
</evidence>
<dbReference type="Proteomes" id="UP000308600">
    <property type="component" value="Unassembled WGS sequence"/>
</dbReference>
<accession>A0ACD3AKC3</accession>
<name>A0ACD3AKC3_9AGAR</name>
<proteinExistence type="predicted"/>